<dbReference type="PANTHER" id="PTHR24126:SF14">
    <property type="entry name" value="ANK_REP_REGION DOMAIN-CONTAINING PROTEIN"/>
    <property type="match status" value="1"/>
</dbReference>
<dbReference type="PROSITE" id="PS50297">
    <property type="entry name" value="ANK_REP_REGION"/>
    <property type="match status" value="1"/>
</dbReference>
<dbReference type="PANTHER" id="PTHR24126">
    <property type="entry name" value="ANKYRIN REPEAT, PH AND SEC7 DOMAIN CONTAINING PROTEIN SECG-RELATED"/>
    <property type="match status" value="1"/>
</dbReference>
<dbReference type="SMART" id="SM00248">
    <property type="entry name" value="ANK"/>
    <property type="match status" value="10"/>
</dbReference>
<keyword evidence="6" id="KW-1185">Reference proteome</keyword>
<sequence length="816" mass="90314">MSYSPAGDMDFGLLSPPRHSRTPQATGFRGDEASFETDRIVSSRNTPGREYPVLSLPSNAMDFSGLPLELNLEIFKHLSLHDHVTCLQAFRRYEKALGEALYIRLPPIQASVAADGQQDQRKRNHHASENTRTESFGSKDVLRWAIEHGSIATLLKIDSVEELKPLINALSFTAKNPALLACVYGQFEIVQLLVERGADVNLSLDRDLGLLPIHFATTGQLVAELMSHGGHCDTKDGISPLVTCLCCKADVSAVRAFLKLGCSPHGATPNGTTTAVLAIKNADFDTLQVLLDAVVDIKESLPGGAHALHYAICLAEHIPGHDIPLRMVRTLLHHGADAKSSYESITDTGGRREPEPRSTPYLYLATMLPETEDIVELLLDRGADANCYFTLKRGVLNPRMCSESDTRPSHSTHMSKTLVGELIRTTITRPPDENAESYIKPDVIRKLNLLALHGADMKHFWAFNNYDGRIDGQPLVFIVMIPHLMRLGADPDYLGAPPGSGAGNHLLHFLIESLYPKVQDTWTEAQVYCDIRFKRPSFLLEAMQAILDRGADPNATGQDEATPLMLVCDQNPSMTATLLMKALLESGKVDIRAKASNGQTALHIASRVSLQSSVDYDDFCLRLQFLLRYPESLKDVNTRDDLGRTPIHGLLDEGCEWVSPGEVDQYSKLHTLRRALVMLIRSGADTTARVHPPGEICRHPMGWFIRGNVRTPFMTHYFGPEGDDFWEDEECEEEIGDTPLHMACQTSHDPTIFIEVLLRGCARKDVNAVSRRLRLTPLMMLVGLAAKGLVLREALMRAINLLVDAGVGLLGWSRWR</sequence>
<evidence type="ECO:0000313" key="5">
    <source>
        <dbReference type="EMBL" id="KAG9251357.1"/>
    </source>
</evidence>
<evidence type="ECO:0000256" key="2">
    <source>
        <dbReference type="ARBA" id="ARBA00023043"/>
    </source>
</evidence>
<evidence type="ECO:0000256" key="3">
    <source>
        <dbReference type="PROSITE-ProRule" id="PRU00023"/>
    </source>
</evidence>
<evidence type="ECO:0000313" key="6">
    <source>
        <dbReference type="Proteomes" id="UP000887229"/>
    </source>
</evidence>
<dbReference type="Pfam" id="PF12796">
    <property type="entry name" value="Ank_2"/>
    <property type="match status" value="1"/>
</dbReference>
<feature type="compositionally biased region" description="Basic and acidic residues" evidence="4">
    <location>
        <begin position="29"/>
        <end position="41"/>
    </location>
</feature>
<protein>
    <submittedName>
        <fullName evidence="5">Ankyrin repeat-containing domain protein</fullName>
    </submittedName>
</protein>
<dbReference type="InterPro" id="IPR036770">
    <property type="entry name" value="Ankyrin_rpt-contain_sf"/>
</dbReference>
<dbReference type="OrthoDB" id="341259at2759"/>
<dbReference type="EMBL" id="MU251268">
    <property type="protein sequence ID" value="KAG9251357.1"/>
    <property type="molecule type" value="Genomic_DNA"/>
</dbReference>
<feature type="repeat" description="ANK" evidence="3">
    <location>
        <begin position="173"/>
        <end position="205"/>
    </location>
</feature>
<keyword evidence="1" id="KW-0677">Repeat</keyword>
<dbReference type="Proteomes" id="UP000887229">
    <property type="component" value="Unassembled WGS sequence"/>
</dbReference>
<dbReference type="SUPFAM" id="SSF48403">
    <property type="entry name" value="Ankyrin repeat"/>
    <property type="match status" value="1"/>
</dbReference>
<feature type="region of interest" description="Disordered" evidence="4">
    <location>
        <begin position="1"/>
        <end position="54"/>
    </location>
</feature>
<dbReference type="GeneID" id="70297984"/>
<feature type="compositionally biased region" description="Basic and acidic residues" evidence="4">
    <location>
        <begin position="118"/>
        <end position="132"/>
    </location>
</feature>
<accession>A0A9P7ZGP4</accession>
<gene>
    <name evidence="5" type="ORF">F5Z01DRAFT_752774</name>
</gene>
<reference evidence="5" key="1">
    <citation type="journal article" date="2021" name="IMA Fungus">
        <title>Genomic characterization of three marine fungi, including Emericellopsis atlantica sp. nov. with signatures of a generalist lifestyle and marine biomass degradation.</title>
        <authorList>
            <person name="Hagestad O.C."/>
            <person name="Hou L."/>
            <person name="Andersen J.H."/>
            <person name="Hansen E.H."/>
            <person name="Altermark B."/>
            <person name="Li C."/>
            <person name="Kuhnert E."/>
            <person name="Cox R.J."/>
            <person name="Crous P.W."/>
            <person name="Spatafora J.W."/>
            <person name="Lail K."/>
            <person name="Amirebrahimi M."/>
            <person name="Lipzen A."/>
            <person name="Pangilinan J."/>
            <person name="Andreopoulos W."/>
            <person name="Hayes R.D."/>
            <person name="Ng V."/>
            <person name="Grigoriev I.V."/>
            <person name="Jackson S.A."/>
            <person name="Sutton T.D.S."/>
            <person name="Dobson A.D.W."/>
            <person name="Rama T."/>
        </authorList>
    </citation>
    <scope>NUCLEOTIDE SEQUENCE</scope>
    <source>
        <strain evidence="5">TS7</strain>
    </source>
</reference>
<keyword evidence="2 3" id="KW-0040">ANK repeat</keyword>
<dbReference type="Pfam" id="PF00023">
    <property type="entry name" value="Ank"/>
    <property type="match status" value="2"/>
</dbReference>
<feature type="region of interest" description="Disordered" evidence="4">
    <location>
        <begin position="113"/>
        <end position="134"/>
    </location>
</feature>
<dbReference type="InterPro" id="IPR002110">
    <property type="entry name" value="Ankyrin_rpt"/>
</dbReference>
<proteinExistence type="predicted"/>
<dbReference type="RefSeq" id="XP_046115281.1">
    <property type="nucleotide sequence ID" value="XM_046267081.1"/>
</dbReference>
<dbReference type="Gene3D" id="1.25.40.20">
    <property type="entry name" value="Ankyrin repeat-containing domain"/>
    <property type="match status" value="2"/>
</dbReference>
<organism evidence="5 6">
    <name type="scientific">Emericellopsis atlantica</name>
    <dbReference type="NCBI Taxonomy" id="2614577"/>
    <lineage>
        <taxon>Eukaryota</taxon>
        <taxon>Fungi</taxon>
        <taxon>Dikarya</taxon>
        <taxon>Ascomycota</taxon>
        <taxon>Pezizomycotina</taxon>
        <taxon>Sordariomycetes</taxon>
        <taxon>Hypocreomycetidae</taxon>
        <taxon>Hypocreales</taxon>
        <taxon>Bionectriaceae</taxon>
        <taxon>Emericellopsis</taxon>
    </lineage>
</organism>
<dbReference type="PROSITE" id="PS50088">
    <property type="entry name" value="ANK_REPEAT"/>
    <property type="match status" value="1"/>
</dbReference>
<evidence type="ECO:0000256" key="1">
    <source>
        <dbReference type="ARBA" id="ARBA00022737"/>
    </source>
</evidence>
<name>A0A9P7ZGP4_9HYPO</name>
<dbReference type="AlphaFoldDB" id="A0A9P7ZGP4"/>
<evidence type="ECO:0000256" key="4">
    <source>
        <dbReference type="SAM" id="MobiDB-lite"/>
    </source>
</evidence>
<comment type="caution">
    <text evidence="5">The sequence shown here is derived from an EMBL/GenBank/DDBJ whole genome shotgun (WGS) entry which is preliminary data.</text>
</comment>